<gene>
    <name evidence="2" type="ORF">SEVIR_7G149206v2</name>
</gene>
<feature type="chain" id="PRO_5020646696" evidence="1">
    <location>
        <begin position="19"/>
        <end position="44"/>
    </location>
</feature>
<evidence type="ECO:0000313" key="2">
    <source>
        <dbReference type="EMBL" id="TKW05029.1"/>
    </source>
</evidence>
<feature type="signal peptide" evidence="1">
    <location>
        <begin position="1"/>
        <end position="18"/>
    </location>
</feature>
<reference evidence="2" key="1">
    <citation type="submission" date="2019-03" db="EMBL/GenBank/DDBJ databases">
        <title>WGS assembly of Setaria viridis.</title>
        <authorList>
            <person name="Huang P."/>
            <person name="Jenkins J."/>
            <person name="Grimwood J."/>
            <person name="Barry K."/>
            <person name="Healey A."/>
            <person name="Mamidi S."/>
            <person name="Sreedasyam A."/>
            <person name="Shu S."/>
            <person name="Feldman M."/>
            <person name="Wu J."/>
            <person name="Yu Y."/>
            <person name="Chen C."/>
            <person name="Johnson J."/>
            <person name="Rokhsar D."/>
            <person name="Baxter I."/>
            <person name="Schmutz J."/>
            <person name="Brutnell T."/>
            <person name="Kellogg E."/>
        </authorList>
    </citation>
    <scope>NUCLEOTIDE SEQUENCE [LARGE SCALE GENOMIC DNA]</scope>
</reference>
<name>A0A4U6TW20_SETVI</name>
<organism evidence="2 3">
    <name type="scientific">Setaria viridis</name>
    <name type="common">Green bristlegrass</name>
    <name type="synonym">Setaria italica subsp. viridis</name>
    <dbReference type="NCBI Taxonomy" id="4556"/>
    <lineage>
        <taxon>Eukaryota</taxon>
        <taxon>Viridiplantae</taxon>
        <taxon>Streptophyta</taxon>
        <taxon>Embryophyta</taxon>
        <taxon>Tracheophyta</taxon>
        <taxon>Spermatophyta</taxon>
        <taxon>Magnoliopsida</taxon>
        <taxon>Liliopsida</taxon>
        <taxon>Poales</taxon>
        <taxon>Poaceae</taxon>
        <taxon>PACMAD clade</taxon>
        <taxon>Panicoideae</taxon>
        <taxon>Panicodae</taxon>
        <taxon>Paniceae</taxon>
        <taxon>Cenchrinae</taxon>
        <taxon>Setaria</taxon>
    </lineage>
</organism>
<keyword evidence="3" id="KW-1185">Reference proteome</keyword>
<dbReference type="Proteomes" id="UP000298652">
    <property type="component" value="Chromosome 7"/>
</dbReference>
<evidence type="ECO:0000256" key="1">
    <source>
        <dbReference type="SAM" id="SignalP"/>
    </source>
</evidence>
<accession>A0A4U6TW20</accession>
<evidence type="ECO:0000313" key="3">
    <source>
        <dbReference type="Proteomes" id="UP000298652"/>
    </source>
</evidence>
<dbReference type="Gramene" id="TKW05029">
    <property type="protein sequence ID" value="TKW05029"/>
    <property type="gene ID" value="SEVIR_7G149206v2"/>
</dbReference>
<protein>
    <submittedName>
        <fullName evidence="2">Uncharacterized protein</fullName>
    </submittedName>
</protein>
<sequence>MTAKIASIPRLCWRRCRSFLVLSLWPTTYHGSGGWMHSVGFGSG</sequence>
<dbReference type="EMBL" id="CM016558">
    <property type="protein sequence ID" value="TKW05029.1"/>
    <property type="molecule type" value="Genomic_DNA"/>
</dbReference>
<proteinExistence type="predicted"/>
<dbReference type="AlphaFoldDB" id="A0A4U6TW20"/>
<keyword evidence="1" id="KW-0732">Signal</keyword>